<proteinExistence type="predicted"/>
<dbReference type="SUPFAM" id="SSF52540">
    <property type="entry name" value="P-loop containing nucleoside triphosphate hydrolases"/>
    <property type="match status" value="1"/>
</dbReference>
<evidence type="ECO:0000313" key="1">
    <source>
        <dbReference type="EMBL" id="KAF9458862.1"/>
    </source>
</evidence>
<dbReference type="Gene3D" id="3.40.50.300">
    <property type="entry name" value="P-loop containing nucleotide triphosphate hydrolases"/>
    <property type="match status" value="1"/>
</dbReference>
<organism evidence="1 2">
    <name type="scientific">Collybia nuda</name>
    <dbReference type="NCBI Taxonomy" id="64659"/>
    <lineage>
        <taxon>Eukaryota</taxon>
        <taxon>Fungi</taxon>
        <taxon>Dikarya</taxon>
        <taxon>Basidiomycota</taxon>
        <taxon>Agaricomycotina</taxon>
        <taxon>Agaricomycetes</taxon>
        <taxon>Agaricomycetidae</taxon>
        <taxon>Agaricales</taxon>
        <taxon>Tricholomatineae</taxon>
        <taxon>Clitocybaceae</taxon>
        <taxon>Collybia</taxon>
    </lineage>
</organism>
<gene>
    <name evidence="1" type="ORF">BDZ94DRAFT_1325222</name>
</gene>
<name>A0A9P5XYE6_9AGAR</name>
<dbReference type="EMBL" id="MU150329">
    <property type="protein sequence ID" value="KAF9458862.1"/>
    <property type="molecule type" value="Genomic_DNA"/>
</dbReference>
<sequence>MLSEATTFLTTGWGIADHISDDAEEQWKNDIKSYRYARFGDSHESVWRIINETVKMPLPFRGIPRGNLRIDLGNITSDDRVILITGPSGSGKSTFLNTATLGTARVKVEHSLEPRLQTRKTQVVRFPHPPTMQSYVLVEVPGFDAKDENTKDNIVVWGKSLFEDIEIAGIIYLHSVSDTKIDRLKVDLFKTSYSGKGVPRVAVATSMWVSGQGRTSQEDRQNKLNKSWSESLNSLTVLAFDNTFKSAWDIIDAVAPPGKELESGQIWEGAQQHFVEEIMEELGDLIEKYQKSLEHLFSALLR</sequence>
<evidence type="ECO:0000313" key="2">
    <source>
        <dbReference type="Proteomes" id="UP000807353"/>
    </source>
</evidence>
<keyword evidence="2" id="KW-1185">Reference proteome</keyword>
<dbReference type="InterPro" id="IPR027417">
    <property type="entry name" value="P-loop_NTPase"/>
</dbReference>
<comment type="caution">
    <text evidence="1">The sequence shown here is derived from an EMBL/GenBank/DDBJ whole genome shotgun (WGS) entry which is preliminary data.</text>
</comment>
<dbReference type="Proteomes" id="UP000807353">
    <property type="component" value="Unassembled WGS sequence"/>
</dbReference>
<protein>
    <recommendedName>
        <fullName evidence="3">G domain-containing protein</fullName>
    </recommendedName>
</protein>
<dbReference type="OrthoDB" id="2130433at2759"/>
<evidence type="ECO:0008006" key="3">
    <source>
        <dbReference type="Google" id="ProtNLM"/>
    </source>
</evidence>
<reference evidence="1" key="1">
    <citation type="submission" date="2020-11" db="EMBL/GenBank/DDBJ databases">
        <authorList>
            <consortium name="DOE Joint Genome Institute"/>
            <person name="Ahrendt S."/>
            <person name="Riley R."/>
            <person name="Andreopoulos W."/>
            <person name="Labutti K."/>
            <person name="Pangilinan J."/>
            <person name="Ruiz-Duenas F.J."/>
            <person name="Barrasa J.M."/>
            <person name="Sanchez-Garcia M."/>
            <person name="Camarero S."/>
            <person name="Miyauchi S."/>
            <person name="Serrano A."/>
            <person name="Linde D."/>
            <person name="Babiker R."/>
            <person name="Drula E."/>
            <person name="Ayuso-Fernandez I."/>
            <person name="Pacheco R."/>
            <person name="Padilla G."/>
            <person name="Ferreira P."/>
            <person name="Barriuso J."/>
            <person name="Kellner H."/>
            <person name="Castanera R."/>
            <person name="Alfaro M."/>
            <person name="Ramirez L."/>
            <person name="Pisabarro A.G."/>
            <person name="Kuo A."/>
            <person name="Tritt A."/>
            <person name="Lipzen A."/>
            <person name="He G."/>
            <person name="Yan M."/>
            <person name="Ng V."/>
            <person name="Cullen D."/>
            <person name="Martin F."/>
            <person name="Rosso M.-N."/>
            <person name="Henrissat B."/>
            <person name="Hibbett D."/>
            <person name="Martinez A.T."/>
            <person name="Grigoriev I.V."/>
        </authorList>
    </citation>
    <scope>NUCLEOTIDE SEQUENCE</scope>
    <source>
        <strain evidence="1">CBS 247.69</strain>
    </source>
</reference>
<dbReference type="CDD" id="cd00882">
    <property type="entry name" value="Ras_like_GTPase"/>
    <property type="match status" value="1"/>
</dbReference>
<accession>A0A9P5XYE6</accession>
<dbReference type="AlphaFoldDB" id="A0A9P5XYE6"/>